<organism evidence="2 4">
    <name type="scientific">Labeo rohita</name>
    <name type="common">Indian major carp</name>
    <name type="synonym">Cyprinus rohita</name>
    <dbReference type="NCBI Taxonomy" id="84645"/>
    <lineage>
        <taxon>Eukaryota</taxon>
        <taxon>Metazoa</taxon>
        <taxon>Chordata</taxon>
        <taxon>Craniata</taxon>
        <taxon>Vertebrata</taxon>
        <taxon>Euteleostomi</taxon>
        <taxon>Actinopterygii</taxon>
        <taxon>Neopterygii</taxon>
        <taxon>Teleostei</taxon>
        <taxon>Ostariophysi</taxon>
        <taxon>Cypriniformes</taxon>
        <taxon>Cyprinidae</taxon>
        <taxon>Labeoninae</taxon>
        <taxon>Labeonini</taxon>
        <taxon>Labeo</taxon>
    </lineage>
</organism>
<name>A0A498L9T3_LABRO</name>
<evidence type="ECO:0000313" key="3">
    <source>
        <dbReference type="EMBL" id="RXN28960.1"/>
    </source>
</evidence>
<gene>
    <name evidence="3" type="ORF">ROHU_018689</name>
    <name evidence="2" type="ORF">ROHU_034497</name>
</gene>
<keyword evidence="4" id="KW-1185">Reference proteome</keyword>
<evidence type="ECO:0000313" key="2">
    <source>
        <dbReference type="EMBL" id="RXN03204.1"/>
    </source>
</evidence>
<dbReference type="AlphaFoldDB" id="A0A498L9T3"/>
<accession>A0A498L9T3</accession>
<evidence type="ECO:0000256" key="1">
    <source>
        <dbReference type="SAM" id="MobiDB-lite"/>
    </source>
</evidence>
<sequence length="107" mass="11560">MDTPFMPAHQSTGPLPLSNPPWVNQNQGPALPFGGVVLRPRHAKQNNWGLRRTPKGPKEVNAAKLGASIVSGRSRAEEEEDAVVCLFLIDRVQELESGQPAITVVGQ</sequence>
<dbReference type="EMBL" id="QBIY01011822">
    <property type="protein sequence ID" value="RXN28960.1"/>
    <property type="molecule type" value="Genomic_DNA"/>
</dbReference>
<feature type="region of interest" description="Disordered" evidence="1">
    <location>
        <begin position="1"/>
        <end position="28"/>
    </location>
</feature>
<comment type="caution">
    <text evidence="2">The sequence shown here is derived from an EMBL/GenBank/DDBJ whole genome shotgun (WGS) entry which is preliminary data.</text>
</comment>
<dbReference type="Proteomes" id="UP000290572">
    <property type="component" value="Unassembled WGS sequence"/>
</dbReference>
<evidence type="ECO:0000313" key="4">
    <source>
        <dbReference type="Proteomes" id="UP000290572"/>
    </source>
</evidence>
<reference evidence="2 4" key="1">
    <citation type="submission" date="2018-03" db="EMBL/GenBank/DDBJ databases">
        <title>Draft genome sequence of Rohu Carp (Labeo rohita).</title>
        <authorList>
            <person name="Das P."/>
            <person name="Kushwaha B."/>
            <person name="Joshi C.G."/>
            <person name="Kumar D."/>
            <person name="Nagpure N.S."/>
            <person name="Sahoo L."/>
            <person name="Das S.P."/>
            <person name="Bit A."/>
            <person name="Patnaik S."/>
            <person name="Meher P.K."/>
            <person name="Jayasankar P."/>
            <person name="Koringa P.G."/>
            <person name="Patel N.V."/>
            <person name="Hinsu A.T."/>
            <person name="Kumar R."/>
            <person name="Pandey M."/>
            <person name="Agarwal S."/>
            <person name="Srivastava S."/>
            <person name="Singh M."/>
            <person name="Iquebal M.A."/>
            <person name="Jaiswal S."/>
            <person name="Angadi U.B."/>
            <person name="Kumar N."/>
            <person name="Raza M."/>
            <person name="Shah T.M."/>
            <person name="Rai A."/>
            <person name="Jena J.K."/>
        </authorList>
    </citation>
    <scope>NUCLEOTIDE SEQUENCE [LARGE SCALE GENOMIC DNA]</scope>
    <source>
        <strain evidence="2">DASCIFA01</strain>
        <tissue evidence="2">Testis</tissue>
    </source>
</reference>
<protein>
    <submittedName>
        <fullName evidence="2">Uncharacterized protein</fullName>
    </submittedName>
</protein>
<proteinExistence type="predicted"/>
<dbReference type="EMBL" id="QBIY01013486">
    <property type="protein sequence ID" value="RXN03204.1"/>
    <property type="molecule type" value="Genomic_DNA"/>
</dbReference>